<dbReference type="Pfam" id="PF00550">
    <property type="entry name" value="PP-binding"/>
    <property type="match status" value="1"/>
</dbReference>
<dbReference type="SUPFAM" id="SSF47336">
    <property type="entry name" value="ACP-like"/>
    <property type="match status" value="1"/>
</dbReference>
<keyword evidence="4" id="KW-0276">Fatty acid metabolism</keyword>
<accession>A0A2P2CLB1</accession>
<reference evidence="8" key="1">
    <citation type="journal article" date="2016" name="Angew. Chem. Int. Ed. Engl.">
        <title>A Peptidyl-Transesterifying Type I Thioesterase in Salinamide Biosynthesis.</title>
        <authorList>
            <person name="Ray L."/>
            <person name="Yamanaka K."/>
            <person name="Moore B.S."/>
        </authorList>
    </citation>
    <scope>NUCLEOTIDE SEQUENCE</scope>
    <source>
        <strain evidence="8">CNB091</strain>
    </source>
</reference>
<evidence type="ECO:0000256" key="1">
    <source>
        <dbReference type="ARBA" id="ARBA00022450"/>
    </source>
</evidence>
<dbReference type="PROSITE" id="PS50075">
    <property type="entry name" value="CARRIER"/>
    <property type="match status" value="1"/>
</dbReference>
<evidence type="ECO:0000256" key="6">
    <source>
        <dbReference type="ARBA" id="ARBA00023160"/>
    </source>
</evidence>
<evidence type="ECO:0000256" key="3">
    <source>
        <dbReference type="ARBA" id="ARBA00022553"/>
    </source>
</evidence>
<sequence>MSADEMLYGIDELIRQFSAPTREITPASKFREDLDMDSLTTIELFTAAERRFGVVIPDEEVGSINTVGELRDFVARATAS</sequence>
<dbReference type="EMBL" id="BK009377">
    <property type="protein sequence ID" value="DAB41482.1"/>
    <property type="molecule type" value="Genomic_DNA"/>
</dbReference>
<dbReference type="PANTHER" id="PTHR20863">
    <property type="entry name" value="ACYL CARRIER PROTEIN"/>
    <property type="match status" value="1"/>
</dbReference>
<keyword evidence="2" id="KW-0444">Lipid biosynthesis</keyword>
<keyword evidence="5" id="KW-0443">Lipid metabolism</keyword>
<evidence type="ECO:0000256" key="2">
    <source>
        <dbReference type="ARBA" id="ARBA00022516"/>
    </source>
</evidence>
<organism evidence="8">
    <name type="scientific">Streptomyces sp. CNB091</name>
    <dbReference type="NCBI Taxonomy" id="1169156"/>
    <lineage>
        <taxon>Bacteria</taxon>
        <taxon>Bacillati</taxon>
        <taxon>Actinomycetota</taxon>
        <taxon>Actinomycetes</taxon>
        <taxon>Kitasatosporales</taxon>
        <taxon>Streptomycetaceae</taxon>
        <taxon>Streptomyces</taxon>
    </lineage>
</organism>
<keyword evidence="6" id="KW-0275">Fatty acid biosynthesis</keyword>
<dbReference type="GO" id="GO:0005829">
    <property type="term" value="C:cytosol"/>
    <property type="evidence" value="ECO:0007669"/>
    <property type="project" value="TreeGrafter"/>
</dbReference>
<dbReference type="InterPro" id="IPR009081">
    <property type="entry name" value="PP-bd_ACP"/>
</dbReference>
<keyword evidence="1" id="KW-0596">Phosphopantetheine</keyword>
<dbReference type="OrthoDB" id="9804551at2"/>
<dbReference type="GO" id="GO:0009245">
    <property type="term" value="P:lipid A biosynthetic process"/>
    <property type="evidence" value="ECO:0007669"/>
    <property type="project" value="TreeGrafter"/>
</dbReference>
<evidence type="ECO:0000259" key="7">
    <source>
        <dbReference type="PROSITE" id="PS50075"/>
    </source>
</evidence>
<dbReference type="GO" id="GO:0016020">
    <property type="term" value="C:membrane"/>
    <property type="evidence" value="ECO:0007669"/>
    <property type="project" value="GOC"/>
</dbReference>
<gene>
    <name evidence="8" type="primary">sln12</name>
</gene>
<proteinExistence type="predicted"/>
<evidence type="ECO:0000313" key="8">
    <source>
        <dbReference type="EMBL" id="DAB41482.1"/>
    </source>
</evidence>
<keyword evidence="3" id="KW-0597">Phosphoprotein</keyword>
<dbReference type="Gene3D" id="1.10.1200.10">
    <property type="entry name" value="ACP-like"/>
    <property type="match status" value="1"/>
</dbReference>
<name>A0A2P2CLB1_9ACTN</name>
<dbReference type="PANTHER" id="PTHR20863:SF76">
    <property type="entry name" value="CARRIER DOMAIN-CONTAINING PROTEIN"/>
    <property type="match status" value="1"/>
</dbReference>
<dbReference type="AlphaFoldDB" id="A0A2P2CLB1"/>
<feature type="domain" description="Carrier" evidence="7">
    <location>
        <begin position="1"/>
        <end position="78"/>
    </location>
</feature>
<dbReference type="GO" id="GO:0000035">
    <property type="term" value="F:acyl binding"/>
    <property type="evidence" value="ECO:0007669"/>
    <property type="project" value="TreeGrafter"/>
</dbReference>
<dbReference type="GO" id="GO:0000036">
    <property type="term" value="F:acyl carrier activity"/>
    <property type="evidence" value="ECO:0007669"/>
    <property type="project" value="TreeGrafter"/>
</dbReference>
<dbReference type="InterPro" id="IPR036736">
    <property type="entry name" value="ACP-like_sf"/>
</dbReference>
<protein>
    <submittedName>
        <fullName evidence="8">Acyl carrier protein</fullName>
    </submittedName>
</protein>
<dbReference type="InterPro" id="IPR003231">
    <property type="entry name" value="ACP"/>
</dbReference>
<evidence type="ECO:0000256" key="5">
    <source>
        <dbReference type="ARBA" id="ARBA00023098"/>
    </source>
</evidence>
<evidence type="ECO:0000256" key="4">
    <source>
        <dbReference type="ARBA" id="ARBA00022832"/>
    </source>
</evidence>